<sequence length="168" mass="20075">MIELYKKIEELKKYYNDFFNFDIVDSRKFIYNENIDNIDVRYNINIPYNECILIKNIEGDNKFNHLSFRKSSDIILISKNINGYKLDIIEMKSAITDNNINKLAYQLINGYLRIMTVLSPLHLDINKIDLYVSFYDDSSLTKNLSTLITPKQKRMKYDIDNWKQSQIY</sequence>
<evidence type="ECO:0000313" key="1">
    <source>
        <dbReference type="EMBL" id="EKV58294.1"/>
    </source>
</evidence>
<dbReference type="RefSeq" id="WP_008721337.1">
    <property type="nucleotide sequence ID" value="NZ_JH994110.1"/>
</dbReference>
<accession>A0A2U4FFD6</accession>
<dbReference type="AlphaFoldDB" id="A0A2U4FFD6"/>
<evidence type="ECO:0000313" key="2">
    <source>
        <dbReference type="Proteomes" id="UP000011663"/>
    </source>
</evidence>
<reference evidence="1 2" key="1">
    <citation type="submission" date="2012-07" db="EMBL/GenBank/DDBJ databases">
        <title>Genome sequence of Brachyspira sp. 30446, isolated from a pig with mucohaemorrhagic colitis.</title>
        <authorList>
            <person name="Rubin J.E."/>
            <person name="Fernando C."/>
            <person name="Harding J.C.S."/>
            <person name="Hill J.E."/>
        </authorList>
    </citation>
    <scope>NUCLEOTIDE SEQUENCE [LARGE SCALE GENOMIC DNA]</scope>
    <source>
        <strain evidence="1 2">30446</strain>
    </source>
</reference>
<protein>
    <submittedName>
        <fullName evidence="1">Uncharacterized protein</fullName>
    </submittedName>
</protein>
<dbReference type="GeneID" id="66486654"/>
<dbReference type="OrthoDB" id="9834498at2"/>
<proteinExistence type="predicted"/>
<dbReference type="EMBL" id="ALNZ01000006">
    <property type="protein sequence ID" value="EKV58294.1"/>
    <property type="molecule type" value="Genomic_DNA"/>
</dbReference>
<dbReference type="STRING" id="1289135.A966_00880"/>
<dbReference type="Proteomes" id="UP000011663">
    <property type="component" value="Unassembled WGS sequence"/>
</dbReference>
<gene>
    <name evidence="1" type="ORF">A966_00880</name>
</gene>
<comment type="caution">
    <text evidence="1">The sequence shown here is derived from an EMBL/GenBank/DDBJ whole genome shotgun (WGS) entry which is preliminary data.</text>
</comment>
<name>A0A2U4FFD6_9SPIR</name>
<organism evidence="1 2">
    <name type="scientific">Brachyspira hampsonii 30446</name>
    <dbReference type="NCBI Taxonomy" id="1289135"/>
    <lineage>
        <taxon>Bacteria</taxon>
        <taxon>Pseudomonadati</taxon>
        <taxon>Spirochaetota</taxon>
        <taxon>Spirochaetia</taxon>
        <taxon>Brachyspirales</taxon>
        <taxon>Brachyspiraceae</taxon>
        <taxon>Brachyspira</taxon>
    </lineage>
</organism>